<dbReference type="Proteomes" id="UP000501452">
    <property type="component" value="Chromosome"/>
</dbReference>
<protein>
    <submittedName>
        <fullName evidence="1">DUF433 domain-containing protein</fullName>
    </submittedName>
</protein>
<dbReference type="AlphaFoldDB" id="A0A6G8QCJ1"/>
<dbReference type="SUPFAM" id="SSF46689">
    <property type="entry name" value="Homeodomain-like"/>
    <property type="match status" value="1"/>
</dbReference>
<dbReference type="InterPro" id="IPR036388">
    <property type="entry name" value="WH-like_DNA-bd_sf"/>
</dbReference>
<dbReference type="Gene3D" id="1.10.10.10">
    <property type="entry name" value="Winged helix-like DNA-binding domain superfamily/Winged helix DNA-binding domain"/>
    <property type="match status" value="1"/>
</dbReference>
<name>A0A6G8QCJ1_9ACTN</name>
<accession>A0A6G8QCJ1</accession>
<dbReference type="EMBL" id="CP045119">
    <property type="protein sequence ID" value="QIN84215.1"/>
    <property type="molecule type" value="Genomic_DNA"/>
</dbReference>
<dbReference type="InterPro" id="IPR009057">
    <property type="entry name" value="Homeodomain-like_sf"/>
</dbReference>
<proteinExistence type="predicted"/>
<organism evidence="1 2">
    <name type="scientific">Rubrobacter tropicus</name>
    <dbReference type="NCBI Taxonomy" id="2653851"/>
    <lineage>
        <taxon>Bacteria</taxon>
        <taxon>Bacillati</taxon>
        <taxon>Actinomycetota</taxon>
        <taxon>Rubrobacteria</taxon>
        <taxon>Rubrobacterales</taxon>
        <taxon>Rubrobacteraceae</taxon>
        <taxon>Rubrobacter</taxon>
    </lineage>
</organism>
<evidence type="ECO:0000313" key="1">
    <source>
        <dbReference type="EMBL" id="QIN84215.1"/>
    </source>
</evidence>
<dbReference type="Pfam" id="PF04255">
    <property type="entry name" value="DUF433"/>
    <property type="match status" value="1"/>
</dbReference>
<gene>
    <name evidence="1" type="ORF">GBA63_17315</name>
</gene>
<sequence length="148" mass="16832">MATKARGIRLPGALEAEIEREMRLQGAGFTEVAVSLLREALRMRRVPGIVFMDGATGRRAVVAGTGVDVWEIVGQYREVGEDFEELKACYPWLTGVQLSSALGYYEIYPEEIDARLEKEERWTPESLWREHPFMRPDRGNEAGRRESS</sequence>
<reference evidence="1 2" key="1">
    <citation type="submission" date="2019-10" db="EMBL/GenBank/DDBJ databases">
        <title>Rubrobacter sp nov SCSIO 52090 isolated from a deep-sea sediment in the South China Sea.</title>
        <authorList>
            <person name="Chen R.W."/>
        </authorList>
    </citation>
    <scope>NUCLEOTIDE SEQUENCE [LARGE SCALE GENOMIC DNA]</scope>
    <source>
        <strain evidence="1 2">SCSIO 52909</strain>
    </source>
</reference>
<dbReference type="RefSeq" id="WP_166178174.1">
    <property type="nucleotide sequence ID" value="NZ_CP045119.1"/>
</dbReference>
<evidence type="ECO:0000313" key="2">
    <source>
        <dbReference type="Proteomes" id="UP000501452"/>
    </source>
</evidence>
<keyword evidence="2" id="KW-1185">Reference proteome</keyword>
<dbReference type="InterPro" id="IPR007367">
    <property type="entry name" value="DUF433"/>
</dbReference>
<dbReference type="KEGG" id="rub:GBA63_17315"/>